<dbReference type="AlphaFoldDB" id="Q0SA67"/>
<evidence type="ECO:0000313" key="2">
    <source>
        <dbReference type="Proteomes" id="UP000008710"/>
    </source>
</evidence>
<reference evidence="2" key="1">
    <citation type="journal article" date="2006" name="Proc. Natl. Acad. Sci. U.S.A.">
        <title>The complete genome of Rhodococcus sp. RHA1 provides insights into a catabolic powerhouse.</title>
        <authorList>
            <person name="McLeod M.P."/>
            <person name="Warren R.L."/>
            <person name="Hsiao W.W.L."/>
            <person name="Araki N."/>
            <person name="Myhre M."/>
            <person name="Fernandes C."/>
            <person name="Miyazawa D."/>
            <person name="Wong W."/>
            <person name="Lillquist A.L."/>
            <person name="Wang D."/>
            <person name="Dosanjh M."/>
            <person name="Hara H."/>
            <person name="Petrescu A."/>
            <person name="Morin R.D."/>
            <person name="Yang G."/>
            <person name="Stott J.M."/>
            <person name="Schein J.E."/>
            <person name="Shin H."/>
            <person name="Smailus D."/>
            <person name="Siddiqui A.S."/>
            <person name="Marra M.A."/>
            <person name="Jones S.J.M."/>
            <person name="Holt R."/>
            <person name="Brinkman F.S.L."/>
            <person name="Miyauchi K."/>
            <person name="Fukuda M."/>
            <person name="Davies J.E."/>
            <person name="Mohn W.W."/>
            <person name="Eltis L.D."/>
        </authorList>
    </citation>
    <scope>NUCLEOTIDE SEQUENCE [LARGE SCALE GENOMIC DNA]</scope>
    <source>
        <strain evidence="2">RHA1</strain>
    </source>
</reference>
<accession>Q0SA67</accession>
<dbReference type="HOGENOM" id="CLU_2438799_0_0_11"/>
<gene>
    <name evidence="1" type="ordered locus">RHA1_ro03769</name>
</gene>
<dbReference type="RefSeq" id="WP_011596331.1">
    <property type="nucleotide sequence ID" value="NC_008268.1"/>
</dbReference>
<proteinExistence type="predicted"/>
<evidence type="ECO:0000313" key="1">
    <source>
        <dbReference type="EMBL" id="ABG95569.1"/>
    </source>
</evidence>
<dbReference type="eggNOG" id="COG5361">
    <property type="taxonomic scope" value="Bacteria"/>
</dbReference>
<protein>
    <submittedName>
        <fullName evidence="1">Uncharacterized protein</fullName>
    </submittedName>
</protein>
<sequence length="90" mass="10580">MTVDRETLELFSAPDRMEIRLGTVEFTDGALARDTVEKTYDHMDFRHGVNVFLNAFQGAVVDVRRILRLYSPLRSFFDKTWRPSEIERVQ</sequence>
<organism evidence="1 2">
    <name type="scientific">Rhodococcus jostii (strain RHA1)</name>
    <dbReference type="NCBI Taxonomy" id="101510"/>
    <lineage>
        <taxon>Bacteria</taxon>
        <taxon>Bacillati</taxon>
        <taxon>Actinomycetota</taxon>
        <taxon>Actinomycetes</taxon>
        <taxon>Mycobacteriales</taxon>
        <taxon>Nocardiaceae</taxon>
        <taxon>Rhodococcus</taxon>
    </lineage>
</organism>
<name>Q0SA67_RHOJR</name>
<dbReference type="EMBL" id="CP000431">
    <property type="protein sequence ID" value="ABG95569.1"/>
    <property type="molecule type" value="Genomic_DNA"/>
</dbReference>
<dbReference type="KEGG" id="rha:RHA1_ro03769"/>
<dbReference type="SUPFAM" id="SSF160935">
    <property type="entry name" value="VPA0735-like"/>
    <property type="match status" value="1"/>
</dbReference>
<dbReference type="Proteomes" id="UP000008710">
    <property type="component" value="Chromosome"/>
</dbReference>